<comment type="similarity">
    <text evidence="1">Belongs to the bacterial solute-binding protein 3 family.</text>
</comment>
<protein>
    <recommendedName>
        <fullName evidence="3">Solute-binding protein family 3/N-terminal domain-containing protein</fullName>
    </recommendedName>
</protein>
<accession>A0A9W4VP88</accession>
<evidence type="ECO:0000256" key="2">
    <source>
        <dbReference type="ARBA" id="ARBA00022729"/>
    </source>
</evidence>
<evidence type="ECO:0000313" key="7">
    <source>
        <dbReference type="Proteomes" id="UP001152485"/>
    </source>
</evidence>
<feature type="domain" description="Solute-binding protein family 3/N-terminal" evidence="3">
    <location>
        <begin position="21"/>
        <end position="241"/>
    </location>
</feature>
<evidence type="ECO:0000313" key="5">
    <source>
        <dbReference type="EMBL" id="CAH9061388.1"/>
    </source>
</evidence>
<dbReference type="RefSeq" id="WP_261593707.1">
    <property type="nucleotide sequence ID" value="NZ_CAMAPC010000003.1"/>
</dbReference>
<organism evidence="4 6">
    <name type="scientific">Pseudoalteromonas holothuriae</name>
    <dbReference type="NCBI Taxonomy" id="2963714"/>
    <lineage>
        <taxon>Bacteria</taxon>
        <taxon>Pseudomonadati</taxon>
        <taxon>Pseudomonadota</taxon>
        <taxon>Gammaproteobacteria</taxon>
        <taxon>Alteromonadales</taxon>
        <taxon>Pseudoalteromonadaceae</taxon>
        <taxon>Pseudoalteromonas</taxon>
    </lineage>
</organism>
<dbReference type="SUPFAM" id="SSF53850">
    <property type="entry name" value="Periplasmic binding protein-like II"/>
    <property type="match status" value="1"/>
</dbReference>
<dbReference type="EMBL" id="CAMAPD010000011">
    <property type="protein sequence ID" value="CAH9061388.1"/>
    <property type="molecule type" value="Genomic_DNA"/>
</dbReference>
<comment type="caution">
    <text evidence="4">The sequence shown here is derived from an EMBL/GenBank/DDBJ whole genome shotgun (WGS) entry which is preliminary data.</text>
</comment>
<keyword evidence="2" id="KW-0732">Signal</keyword>
<dbReference type="PANTHER" id="PTHR35936:SF25">
    <property type="entry name" value="ABC TRANSPORTER SUBSTRATE-BINDING PROTEIN"/>
    <property type="match status" value="1"/>
</dbReference>
<dbReference type="Pfam" id="PF00497">
    <property type="entry name" value="SBP_bac_3"/>
    <property type="match status" value="1"/>
</dbReference>
<dbReference type="InterPro" id="IPR001638">
    <property type="entry name" value="Solute-binding_3/MltF_N"/>
</dbReference>
<dbReference type="Gene3D" id="3.40.190.10">
    <property type="entry name" value="Periplasmic binding protein-like II"/>
    <property type="match status" value="2"/>
</dbReference>
<dbReference type="PANTHER" id="PTHR35936">
    <property type="entry name" value="MEMBRANE-BOUND LYTIC MUREIN TRANSGLYCOSYLASE F"/>
    <property type="match status" value="1"/>
</dbReference>
<sequence>MKLWLICIALIAFSAFGQKYTVLVYHGANPPYSFRDNQQVVGIFADIFARLSQLTGHEFEFIATSVARGQRFFDSGQVDIEPGVNWQWRAEQKVPGVYTIDYATSVEILLANHSNTLEVINQAYGSVVGRVRGYRYGTFERHFGEDKLLVYDNVSEKELLGQLAYGRLDYILIGQDTAHYYIANNPAYGQFNDAYTIETTNVAMRLQPHLVDLKKQLDDALTIMIANQEIEAIYKKYTDLPH</sequence>
<evidence type="ECO:0000256" key="1">
    <source>
        <dbReference type="ARBA" id="ARBA00010333"/>
    </source>
</evidence>
<dbReference type="SMART" id="SM00062">
    <property type="entry name" value="PBPb"/>
    <property type="match status" value="1"/>
</dbReference>
<proteinExistence type="inferred from homology"/>
<dbReference type="Proteomes" id="UP001152485">
    <property type="component" value="Unassembled WGS sequence"/>
</dbReference>
<evidence type="ECO:0000259" key="3">
    <source>
        <dbReference type="SMART" id="SM00062"/>
    </source>
</evidence>
<dbReference type="Proteomes" id="UP001152467">
    <property type="component" value="Unassembled WGS sequence"/>
</dbReference>
<dbReference type="EMBL" id="CAMAPC010000003">
    <property type="protein sequence ID" value="CAH9053394.1"/>
    <property type="molecule type" value="Genomic_DNA"/>
</dbReference>
<reference evidence="4 7" key="1">
    <citation type="submission" date="2022-07" db="EMBL/GenBank/DDBJ databases">
        <authorList>
            <person name="Criscuolo A."/>
        </authorList>
    </citation>
    <scope>NUCLEOTIDE SEQUENCE</scope>
    <source>
        <strain evidence="7">CIP 111951</strain>
        <strain evidence="4">CIP111854</strain>
        <strain evidence="5">CIP111951</strain>
    </source>
</reference>
<name>A0A9W4VP88_9GAMM</name>
<keyword evidence="6" id="KW-1185">Reference proteome</keyword>
<gene>
    <name evidence="4" type="ORF">PSECIP111854_01162</name>
    <name evidence="5" type="ORF">PSECIP111951_02480</name>
</gene>
<evidence type="ECO:0000313" key="6">
    <source>
        <dbReference type="Proteomes" id="UP001152467"/>
    </source>
</evidence>
<evidence type="ECO:0000313" key="4">
    <source>
        <dbReference type="EMBL" id="CAH9053394.1"/>
    </source>
</evidence>
<dbReference type="AlphaFoldDB" id="A0A9W4VP88"/>